<feature type="transmembrane region" description="Helical" evidence="1">
    <location>
        <begin position="146"/>
        <end position="165"/>
    </location>
</feature>
<keyword evidence="1" id="KW-0812">Transmembrane</keyword>
<feature type="transmembrane region" description="Helical" evidence="1">
    <location>
        <begin position="64"/>
        <end position="83"/>
    </location>
</feature>
<evidence type="ECO:0000313" key="2">
    <source>
        <dbReference type="EMBL" id="TWT93814.1"/>
    </source>
</evidence>
<keyword evidence="1" id="KW-1133">Transmembrane helix</keyword>
<sequence length="219" mass="24451">METAKTTLSDDEAWFVASRWQQLAGEHRANHLRILAIVAFYLVHLVQHYQPGGLLKSDTPPDQIFHVALTVIVAGWLLMALTIDFSLRLRIFPLFTPYVTTGLDLALLTAILCLGGGQASPLILGYFLILILSALRFSLPLVRAATAAAIVSYLYLLAMGKWPHLFGDRIIGVVPRYHQIITLLAIGITGIVLGQMIRRFRAMAKHYAERRFGRTTDEQ</sequence>
<accession>A0A5C6A1U5</accession>
<evidence type="ECO:0000256" key="1">
    <source>
        <dbReference type="SAM" id="Phobius"/>
    </source>
</evidence>
<dbReference type="RefSeq" id="WP_146522638.1">
    <property type="nucleotide sequence ID" value="NZ_CP151726.1"/>
</dbReference>
<keyword evidence="3" id="KW-1185">Reference proteome</keyword>
<gene>
    <name evidence="2" type="ORF">Pla52n_56420</name>
</gene>
<keyword evidence="1" id="KW-0472">Membrane</keyword>
<feature type="transmembrane region" description="Helical" evidence="1">
    <location>
        <begin position="177"/>
        <end position="197"/>
    </location>
</feature>
<dbReference type="OrthoDB" id="277423at2"/>
<reference evidence="2 3" key="1">
    <citation type="submission" date="2019-02" db="EMBL/GenBank/DDBJ databases">
        <title>Deep-cultivation of Planctomycetes and their phenomic and genomic characterization uncovers novel biology.</title>
        <authorList>
            <person name="Wiegand S."/>
            <person name="Jogler M."/>
            <person name="Boedeker C."/>
            <person name="Pinto D."/>
            <person name="Vollmers J."/>
            <person name="Rivas-Marin E."/>
            <person name="Kohn T."/>
            <person name="Peeters S.H."/>
            <person name="Heuer A."/>
            <person name="Rast P."/>
            <person name="Oberbeckmann S."/>
            <person name="Bunk B."/>
            <person name="Jeske O."/>
            <person name="Meyerdierks A."/>
            <person name="Storesund J.E."/>
            <person name="Kallscheuer N."/>
            <person name="Luecker S."/>
            <person name="Lage O.M."/>
            <person name="Pohl T."/>
            <person name="Merkel B.J."/>
            <person name="Hornburger P."/>
            <person name="Mueller R.-W."/>
            <person name="Bruemmer F."/>
            <person name="Labrenz M."/>
            <person name="Spormann A.M."/>
            <person name="Op Den Camp H."/>
            <person name="Overmann J."/>
            <person name="Amann R."/>
            <person name="Jetten M.S.M."/>
            <person name="Mascher T."/>
            <person name="Medema M.H."/>
            <person name="Devos D.P."/>
            <person name="Kaster A.-K."/>
            <person name="Ovreas L."/>
            <person name="Rohde M."/>
            <person name="Galperin M.Y."/>
            <person name="Jogler C."/>
        </authorList>
    </citation>
    <scope>NUCLEOTIDE SEQUENCE [LARGE SCALE GENOMIC DNA]</scope>
    <source>
        <strain evidence="2 3">Pla52n</strain>
    </source>
</reference>
<feature type="transmembrane region" description="Helical" evidence="1">
    <location>
        <begin position="95"/>
        <end position="117"/>
    </location>
</feature>
<comment type="caution">
    <text evidence="2">The sequence shown here is derived from an EMBL/GenBank/DDBJ whole genome shotgun (WGS) entry which is preliminary data.</text>
</comment>
<dbReference type="EMBL" id="SJPN01000008">
    <property type="protein sequence ID" value="TWT93814.1"/>
    <property type="molecule type" value="Genomic_DNA"/>
</dbReference>
<dbReference type="Proteomes" id="UP000320176">
    <property type="component" value="Unassembled WGS sequence"/>
</dbReference>
<organism evidence="2 3">
    <name type="scientific">Stieleria varia</name>
    <dbReference type="NCBI Taxonomy" id="2528005"/>
    <lineage>
        <taxon>Bacteria</taxon>
        <taxon>Pseudomonadati</taxon>
        <taxon>Planctomycetota</taxon>
        <taxon>Planctomycetia</taxon>
        <taxon>Pirellulales</taxon>
        <taxon>Pirellulaceae</taxon>
        <taxon>Stieleria</taxon>
    </lineage>
</organism>
<protein>
    <submittedName>
        <fullName evidence="2">Uncharacterized protein</fullName>
    </submittedName>
</protein>
<proteinExistence type="predicted"/>
<name>A0A5C6A1U5_9BACT</name>
<evidence type="ECO:0000313" key="3">
    <source>
        <dbReference type="Proteomes" id="UP000320176"/>
    </source>
</evidence>
<dbReference type="AlphaFoldDB" id="A0A5C6A1U5"/>